<dbReference type="GO" id="GO:0003677">
    <property type="term" value="F:DNA binding"/>
    <property type="evidence" value="ECO:0007669"/>
    <property type="project" value="UniProtKB-KW"/>
</dbReference>
<accession>A0A3M6TBE9</accession>
<dbReference type="InterPro" id="IPR050863">
    <property type="entry name" value="CenT-Element_Derived"/>
</dbReference>
<keyword evidence="1" id="KW-0238">DNA-binding</keyword>
<protein>
    <recommendedName>
        <fullName evidence="2">HTH CENPB-type domain-containing protein</fullName>
    </recommendedName>
</protein>
<dbReference type="Pfam" id="PF03221">
    <property type="entry name" value="HTH_Tnp_Tc5"/>
    <property type="match status" value="1"/>
</dbReference>
<dbReference type="Proteomes" id="UP000275408">
    <property type="component" value="Unassembled WGS sequence"/>
</dbReference>
<evidence type="ECO:0000256" key="1">
    <source>
        <dbReference type="ARBA" id="ARBA00023125"/>
    </source>
</evidence>
<sequence length="458" mass="50936">LARFFFGSANKNVAADYDVSPSTLSTWLKSKDKIVKAFEGGTSLKTQKLKPCGNENLERALYTWFVQMSGPVLREKALSYAKEMDIKDFIASNGWFDQWKSCHGVAFKAIAGEAQSWNKVTPETIKNCFKKAGICSEAQTIAINDLDNPFAVLSEEIQSLREAYPEAVPVNVNADDVIGIDDTVSTSELGLLTDEEILAEFSSDQEAMEEEEETDEVEVLEECPKKPMASEVRSTIDVLTSYSLFVNEGVGEIRSHVQKIEALAERNFMSSQRQQTLLSFFGSKMQSPLTIAPLQSPTSGHKFIVSIMEACLARNKIGTNPDISEAKYQPNIMQPSSSFEIDSHVKGYHAYLDDWKPCWGEVLQAIPEPNNAVDKYAVCVLKDGEVVGHLKSGKLGRFAKTIFYFLEADQHSFCSVIIKADKAVNFGDGEGMQVPCKLRISGQKKFVNILKELERLEK</sequence>
<dbReference type="STRING" id="46731.A0A3M6TBE9"/>
<name>A0A3M6TBE9_POCDA</name>
<keyword evidence="4" id="KW-1185">Reference proteome</keyword>
<feature type="non-terminal residue" evidence="3">
    <location>
        <position position="458"/>
    </location>
</feature>
<comment type="caution">
    <text evidence="3">The sequence shown here is derived from an EMBL/GenBank/DDBJ whole genome shotgun (WGS) entry which is preliminary data.</text>
</comment>
<feature type="domain" description="HTH CENPB-type" evidence="2">
    <location>
        <begin position="45"/>
        <end position="109"/>
    </location>
</feature>
<gene>
    <name evidence="3" type="ORF">pdam_00005938</name>
</gene>
<dbReference type="SUPFAM" id="SSF46689">
    <property type="entry name" value="Homeodomain-like"/>
    <property type="match status" value="1"/>
</dbReference>
<dbReference type="GO" id="GO:0005634">
    <property type="term" value="C:nucleus"/>
    <property type="evidence" value="ECO:0007669"/>
    <property type="project" value="TreeGrafter"/>
</dbReference>
<dbReference type="Gene3D" id="3.30.70.2330">
    <property type="match status" value="1"/>
</dbReference>
<dbReference type="PANTHER" id="PTHR19303:SF73">
    <property type="entry name" value="PROTEIN PDC2"/>
    <property type="match status" value="1"/>
</dbReference>
<reference evidence="3 4" key="1">
    <citation type="journal article" date="2018" name="Sci. Rep.">
        <title>Comparative analysis of the Pocillopora damicornis genome highlights role of immune system in coral evolution.</title>
        <authorList>
            <person name="Cunning R."/>
            <person name="Bay R.A."/>
            <person name="Gillette P."/>
            <person name="Baker A.C."/>
            <person name="Traylor-Knowles N."/>
        </authorList>
    </citation>
    <scope>NUCLEOTIDE SEQUENCE [LARGE SCALE GENOMIC DNA]</scope>
    <source>
        <strain evidence="3">RSMAS</strain>
        <tissue evidence="3">Whole animal</tissue>
    </source>
</reference>
<dbReference type="PANTHER" id="PTHR19303">
    <property type="entry name" value="TRANSPOSON"/>
    <property type="match status" value="1"/>
</dbReference>
<dbReference type="EMBL" id="RCHS01003956">
    <property type="protein sequence ID" value="RMX38683.1"/>
    <property type="molecule type" value="Genomic_DNA"/>
</dbReference>
<evidence type="ECO:0000313" key="3">
    <source>
        <dbReference type="EMBL" id="RMX38683.1"/>
    </source>
</evidence>
<dbReference type="SMART" id="SM00674">
    <property type="entry name" value="CENPB"/>
    <property type="match status" value="1"/>
</dbReference>
<evidence type="ECO:0000259" key="2">
    <source>
        <dbReference type="PROSITE" id="PS51253"/>
    </source>
</evidence>
<dbReference type="OrthoDB" id="5946281at2759"/>
<dbReference type="InterPro" id="IPR009057">
    <property type="entry name" value="Homeodomain-like_sf"/>
</dbReference>
<organism evidence="3 4">
    <name type="scientific">Pocillopora damicornis</name>
    <name type="common">Cauliflower coral</name>
    <name type="synonym">Millepora damicornis</name>
    <dbReference type="NCBI Taxonomy" id="46731"/>
    <lineage>
        <taxon>Eukaryota</taxon>
        <taxon>Metazoa</taxon>
        <taxon>Cnidaria</taxon>
        <taxon>Anthozoa</taxon>
        <taxon>Hexacorallia</taxon>
        <taxon>Scleractinia</taxon>
        <taxon>Astrocoeniina</taxon>
        <taxon>Pocilloporidae</taxon>
        <taxon>Pocillopora</taxon>
    </lineage>
</organism>
<dbReference type="InterPro" id="IPR006600">
    <property type="entry name" value="HTH_CenpB_DNA-bd_dom"/>
</dbReference>
<dbReference type="AlphaFoldDB" id="A0A3M6TBE9"/>
<proteinExistence type="predicted"/>
<evidence type="ECO:0000313" key="4">
    <source>
        <dbReference type="Proteomes" id="UP000275408"/>
    </source>
</evidence>
<dbReference type="Gene3D" id="1.10.10.60">
    <property type="entry name" value="Homeodomain-like"/>
    <property type="match status" value="2"/>
</dbReference>
<dbReference type="PROSITE" id="PS51253">
    <property type="entry name" value="HTH_CENPB"/>
    <property type="match status" value="1"/>
</dbReference>
<feature type="non-terminal residue" evidence="3">
    <location>
        <position position="1"/>
    </location>
</feature>